<keyword evidence="1" id="KW-0175">Coiled coil</keyword>
<feature type="coiled-coil region" evidence="1">
    <location>
        <begin position="231"/>
        <end position="262"/>
    </location>
</feature>
<evidence type="ECO:0000256" key="2">
    <source>
        <dbReference type="SAM" id="MobiDB-lite"/>
    </source>
</evidence>
<dbReference type="KEGG" id="tet:TTHERM_000716069"/>
<proteinExistence type="predicted"/>
<dbReference type="EMBL" id="GG662447">
    <property type="protein sequence ID" value="EWS71819.1"/>
    <property type="molecule type" value="Genomic_DNA"/>
</dbReference>
<protein>
    <submittedName>
        <fullName evidence="3">Uncharacterized protein</fullName>
    </submittedName>
</protein>
<organism evidence="3 4">
    <name type="scientific">Tetrahymena thermophila (strain SB210)</name>
    <dbReference type="NCBI Taxonomy" id="312017"/>
    <lineage>
        <taxon>Eukaryota</taxon>
        <taxon>Sar</taxon>
        <taxon>Alveolata</taxon>
        <taxon>Ciliophora</taxon>
        <taxon>Intramacronucleata</taxon>
        <taxon>Oligohymenophorea</taxon>
        <taxon>Hymenostomatida</taxon>
        <taxon>Tetrahymenina</taxon>
        <taxon>Tetrahymenidae</taxon>
        <taxon>Tetrahymena</taxon>
    </lineage>
</organism>
<evidence type="ECO:0000313" key="3">
    <source>
        <dbReference type="EMBL" id="EWS71819.1"/>
    </source>
</evidence>
<evidence type="ECO:0000313" key="4">
    <source>
        <dbReference type="Proteomes" id="UP000009168"/>
    </source>
</evidence>
<reference evidence="4" key="1">
    <citation type="journal article" date="2006" name="PLoS Biol.">
        <title>Macronuclear genome sequence of the ciliate Tetrahymena thermophila, a model eukaryote.</title>
        <authorList>
            <person name="Eisen J.A."/>
            <person name="Coyne R.S."/>
            <person name="Wu M."/>
            <person name="Wu D."/>
            <person name="Thiagarajan M."/>
            <person name="Wortman J.R."/>
            <person name="Badger J.H."/>
            <person name="Ren Q."/>
            <person name="Amedeo P."/>
            <person name="Jones K.M."/>
            <person name="Tallon L.J."/>
            <person name="Delcher A.L."/>
            <person name="Salzberg S.L."/>
            <person name="Silva J.C."/>
            <person name="Haas B.J."/>
            <person name="Majoros W.H."/>
            <person name="Farzad M."/>
            <person name="Carlton J.M."/>
            <person name="Smith R.K. Jr."/>
            <person name="Garg J."/>
            <person name="Pearlman R.E."/>
            <person name="Karrer K.M."/>
            <person name="Sun L."/>
            <person name="Manning G."/>
            <person name="Elde N.C."/>
            <person name="Turkewitz A.P."/>
            <person name="Asai D.J."/>
            <person name="Wilkes D.E."/>
            <person name="Wang Y."/>
            <person name="Cai H."/>
            <person name="Collins K."/>
            <person name="Stewart B.A."/>
            <person name="Lee S.R."/>
            <person name="Wilamowska K."/>
            <person name="Weinberg Z."/>
            <person name="Ruzzo W.L."/>
            <person name="Wloga D."/>
            <person name="Gaertig J."/>
            <person name="Frankel J."/>
            <person name="Tsao C.-C."/>
            <person name="Gorovsky M.A."/>
            <person name="Keeling P.J."/>
            <person name="Waller R.F."/>
            <person name="Patron N.J."/>
            <person name="Cherry J.M."/>
            <person name="Stover N.A."/>
            <person name="Krieger C.J."/>
            <person name="del Toro C."/>
            <person name="Ryder H.F."/>
            <person name="Williamson S.C."/>
            <person name="Barbeau R.A."/>
            <person name="Hamilton E.P."/>
            <person name="Orias E."/>
        </authorList>
    </citation>
    <scope>NUCLEOTIDE SEQUENCE [LARGE SCALE GENOMIC DNA]</scope>
    <source>
        <strain evidence="4">SB210</strain>
    </source>
</reference>
<dbReference type="InParanoid" id="W7XG62"/>
<dbReference type="AlphaFoldDB" id="W7XG62"/>
<keyword evidence="4" id="KW-1185">Reference proteome</keyword>
<sequence length="315" mass="37124">MEHFETSNSIEQVINKIGQVLVDKNSKLFKNDPNLKQQILLLQKKQKNLHLLCIKEQLKVDQLQNEIADLSEQRIHKAKEFSILKDTNELYDQEIQQAKEYLEKAKHDFNEKFDNFTNFEVELERCAKQLEFLKNQCDEKLQLWENIRTQTKQKEKYGQELKLKIKQKQIEIEKERESINKSQIQIQLYDQLEARLIGQIQVNQDKTDDLLNMNKILEQKLSDISEQPQELKKLLKAANGMLKEKNQLLEQQIQKISKLQTIMSQNQIGSQMKIRSISIMSDIQSDASSSQPKQQNNQYENFTHTVSVSDYQKSS</sequence>
<name>W7XG62_TETTS</name>
<gene>
    <name evidence="3" type="ORF">TTHERM_000716069</name>
</gene>
<dbReference type="RefSeq" id="XP_012655641.1">
    <property type="nucleotide sequence ID" value="XM_012800187.1"/>
</dbReference>
<feature type="coiled-coil region" evidence="1">
    <location>
        <begin position="53"/>
        <end position="185"/>
    </location>
</feature>
<dbReference type="Proteomes" id="UP000009168">
    <property type="component" value="Unassembled WGS sequence"/>
</dbReference>
<evidence type="ECO:0000256" key="1">
    <source>
        <dbReference type="SAM" id="Coils"/>
    </source>
</evidence>
<feature type="region of interest" description="Disordered" evidence="2">
    <location>
        <begin position="283"/>
        <end position="315"/>
    </location>
</feature>
<dbReference type="GeneID" id="24440344"/>
<dbReference type="eggNOG" id="ENOG502SCW1">
    <property type="taxonomic scope" value="Eukaryota"/>
</dbReference>
<accession>W7XG62</accession>